<organism evidence="2 3">
    <name type="scientific">Parablautia intestinalis</name>
    <dbReference type="NCBI Taxonomy" id="2320100"/>
    <lineage>
        <taxon>Bacteria</taxon>
        <taxon>Bacillati</taxon>
        <taxon>Bacillota</taxon>
        <taxon>Clostridia</taxon>
        <taxon>Lachnospirales</taxon>
        <taxon>Lachnospiraceae</taxon>
        <taxon>Parablautia</taxon>
    </lineage>
</organism>
<dbReference type="Proteomes" id="UP000280696">
    <property type="component" value="Unassembled WGS sequence"/>
</dbReference>
<protein>
    <submittedName>
        <fullName evidence="2">DNA-binding protein</fullName>
    </submittedName>
</protein>
<dbReference type="InterPro" id="IPR010093">
    <property type="entry name" value="SinI_DNA-bd"/>
</dbReference>
<dbReference type="InterPro" id="IPR041657">
    <property type="entry name" value="HTH_17"/>
</dbReference>
<dbReference type="Pfam" id="PF12728">
    <property type="entry name" value="HTH_17"/>
    <property type="match status" value="1"/>
</dbReference>
<comment type="caution">
    <text evidence="2">The sequence shown here is derived from an EMBL/GenBank/DDBJ whole genome shotgun (WGS) entry which is preliminary data.</text>
</comment>
<keyword evidence="3" id="KW-1185">Reference proteome</keyword>
<dbReference type="NCBIfam" id="TIGR01764">
    <property type="entry name" value="excise"/>
    <property type="match status" value="1"/>
</dbReference>
<evidence type="ECO:0000313" key="2">
    <source>
        <dbReference type="EMBL" id="RKI94368.1"/>
    </source>
</evidence>
<sequence length="72" mass="8335">MDTKKKELDSYGDFRKYSVEEISSMLGVGKTKTREMLQSRLLPVTEIGRDYFTSKTAIQEFLSDNVGKELFF</sequence>
<dbReference type="EMBL" id="RAYQ01000001">
    <property type="protein sequence ID" value="RKI94368.1"/>
    <property type="molecule type" value="Genomic_DNA"/>
</dbReference>
<dbReference type="GO" id="GO:0003677">
    <property type="term" value="F:DNA binding"/>
    <property type="evidence" value="ECO:0007669"/>
    <property type="project" value="UniProtKB-KW"/>
</dbReference>
<feature type="domain" description="Helix-turn-helix" evidence="1">
    <location>
        <begin position="17"/>
        <end position="64"/>
    </location>
</feature>
<evidence type="ECO:0000313" key="3">
    <source>
        <dbReference type="Proteomes" id="UP000280696"/>
    </source>
</evidence>
<reference evidence="2 3" key="1">
    <citation type="submission" date="2018-09" db="EMBL/GenBank/DDBJ databases">
        <title>Murine metabolic-syndrome-specific gut microbial biobank.</title>
        <authorList>
            <person name="Liu C."/>
        </authorList>
    </citation>
    <scope>NUCLEOTIDE SEQUENCE [LARGE SCALE GENOMIC DNA]</scope>
    <source>
        <strain evidence="2 3">0.1xD8-82</strain>
    </source>
</reference>
<dbReference type="RefSeq" id="WP_120466298.1">
    <property type="nucleotide sequence ID" value="NZ_RAYQ01000001.1"/>
</dbReference>
<keyword evidence="2" id="KW-0238">DNA-binding</keyword>
<dbReference type="AlphaFoldDB" id="A0A3A9ASG1"/>
<dbReference type="OrthoDB" id="2053861at2"/>
<gene>
    <name evidence="2" type="ORF">D7V94_01555</name>
</gene>
<evidence type="ECO:0000259" key="1">
    <source>
        <dbReference type="Pfam" id="PF12728"/>
    </source>
</evidence>
<proteinExistence type="predicted"/>
<name>A0A3A9ASG1_9FIRM</name>
<accession>A0A3A9ASG1</accession>